<dbReference type="Gramene" id="TVU22020">
    <property type="protein sequence ID" value="TVU22020"/>
    <property type="gene ID" value="EJB05_31696"/>
</dbReference>
<evidence type="ECO:0000256" key="1">
    <source>
        <dbReference type="SAM" id="MobiDB-lite"/>
    </source>
</evidence>
<protein>
    <recommendedName>
        <fullName evidence="5">UspA domain-containing protein</fullName>
    </recommendedName>
</protein>
<proteinExistence type="predicted"/>
<comment type="caution">
    <text evidence="3">The sequence shown here is derived from an EMBL/GenBank/DDBJ whole genome shotgun (WGS) entry which is preliminary data.</text>
</comment>
<evidence type="ECO:0000313" key="2">
    <source>
        <dbReference type="EMBL" id="TVU22020.1"/>
    </source>
</evidence>
<evidence type="ECO:0008006" key="5">
    <source>
        <dbReference type="Google" id="ProtNLM"/>
    </source>
</evidence>
<evidence type="ECO:0000313" key="3">
    <source>
        <dbReference type="EMBL" id="TVU22022.1"/>
    </source>
</evidence>
<dbReference type="OrthoDB" id="843225at2759"/>
<dbReference type="PANTHER" id="PTHR46553:SF3">
    <property type="entry name" value="ADENINE NUCLEOTIDE ALPHA HYDROLASES-LIKE SUPERFAMILY PROTEIN"/>
    <property type="match status" value="1"/>
</dbReference>
<gene>
    <name evidence="2" type="ORF">EJB05_31696</name>
    <name evidence="3" type="ORF">EJB05_31698</name>
</gene>
<accession>A0A5J9UEA3</accession>
<dbReference type="EMBL" id="RWGY01000026">
    <property type="protein sequence ID" value="TVU22020.1"/>
    <property type="molecule type" value="Genomic_DNA"/>
</dbReference>
<dbReference type="Gramene" id="TVU22022">
    <property type="protein sequence ID" value="TVU22022"/>
    <property type="gene ID" value="EJB05_31698"/>
</dbReference>
<feature type="region of interest" description="Disordered" evidence="1">
    <location>
        <begin position="51"/>
        <end position="99"/>
    </location>
</feature>
<sequence>MSMVVGVDDSEPSFYALQWAVQQFFLPPAGQPQQYRLAVVTAKPPAACNVGLASPATPSSPPIPSSTRPPASRSCTASFTHSRASRTTPPASSTMSASKVPSPFQNLQLLTIFTTEFLIGILFVCILSSQVSGLGPSAADVVSFVVANLKRICKRVVEKAKQLCAQVKNQARESAARRRAPWSAGAGGGGQG</sequence>
<feature type="compositionally biased region" description="Low complexity" evidence="1">
    <location>
        <begin position="65"/>
        <end position="74"/>
    </location>
</feature>
<feature type="non-terminal residue" evidence="3">
    <location>
        <position position="1"/>
    </location>
</feature>
<keyword evidence="4" id="KW-1185">Reference proteome</keyword>
<dbReference type="EMBL" id="RWGY01000026">
    <property type="protein sequence ID" value="TVU22022.1"/>
    <property type="molecule type" value="Genomic_DNA"/>
</dbReference>
<organism evidence="3 4">
    <name type="scientific">Eragrostis curvula</name>
    <name type="common">weeping love grass</name>
    <dbReference type="NCBI Taxonomy" id="38414"/>
    <lineage>
        <taxon>Eukaryota</taxon>
        <taxon>Viridiplantae</taxon>
        <taxon>Streptophyta</taxon>
        <taxon>Embryophyta</taxon>
        <taxon>Tracheophyta</taxon>
        <taxon>Spermatophyta</taxon>
        <taxon>Magnoliopsida</taxon>
        <taxon>Liliopsida</taxon>
        <taxon>Poales</taxon>
        <taxon>Poaceae</taxon>
        <taxon>PACMAD clade</taxon>
        <taxon>Chloridoideae</taxon>
        <taxon>Eragrostideae</taxon>
        <taxon>Eragrostidinae</taxon>
        <taxon>Eragrostis</taxon>
    </lineage>
</organism>
<dbReference type="PANTHER" id="PTHR46553">
    <property type="entry name" value="ADENINE NUCLEOTIDE ALPHA HYDROLASES-LIKE SUPERFAMILY PROTEIN"/>
    <property type="match status" value="1"/>
</dbReference>
<reference evidence="3 4" key="1">
    <citation type="journal article" date="2019" name="Sci. Rep.">
        <title>A high-quality genome of Eragrostis curvula grass provides insights into Poaceae evolution and supports new strategies to enhance forage quality.</title>
        <authorList>
            <person name="Carballo J."/>
            <person name="Santos B.A.C.M."/>
            <person name="Zappacosta D."/>
            <person name="Garbus I."/>
            <person name="Selva J.P."/>
            <person name="Gallo C.A."/>
            <person name="Diaz A."/>
            <person name="Albertini E."/>
            <person name="Caccamo M."/>
            <person name="Echenique V."/>
        </authorList>
    </citation>
    <scope>NUCLEOTIDE SEQUENCE [LARGE SCALE GENOMIC DNA]</scope>
    <source>
        <strain evidence="4">cv. Victoria</strain>
        <tissue evidence="3">Leaf</tissue>
    </source>
</reference>
<feature type="compositionally biased region" description="Low complexity" evidence="1">
    <location>
        <begin position="85"/>
        <end position="98"/>
    </location>
</feature>
<evidence type="ECO:0000313" key="4">
    <source>
        <dbReference type="Proteomes" id="UP000324897"/>
    </source>
</evidence>
<dbReference type="AlphaFoldDB" id="A0A5J9UEA3"/>
<dbReference type="Proteomes" id="UP000324897">
    <property type="component" value="Unassembled WGS sequence"/>
</dbReference>
<name>A0A5J9UEA3_9POAL</name>